<accession>A0ABQ9HSA3</accession>
<reference evidence="1 2" key="1">
    <citation type="submission" date="2023-02" db="EMBL/GenBank/DDBJ databases">
        <title>LHISI_Scaffold_Assembly.</title>
        <authorList>
            <person name="Stuart O.P."/>
            <person name="Cleave R."/>
            <person name="Magrath M.J.L."/>
            <person name="Mikheyev A.S."/>
        </authorList>
    </citation>
    <scope>NUCLEOTIDE SEQUENCE [LARGE SCALE GENOMIC DNA]</scope>
    <source>
        <strain evidence="1">Daus_M_001</strain>
        <tissue evidence="1">Leg muscle</tissue>
    </source>
</reference>
<organism evidence="1 2">
    <name type="scientific">Dryococelus australis</name>
    <dbReference type="NCBI Taxonomy" id="614101"/>
    <lineage>
        <taxon>Eukaryota</taxon>
        <taxon>Metazoa</taxon>
        <taxon>Ecdysozoa</taxon>
        <taxon>Arthropoda</taxon>
        <taxon>Hexapoda</taxon>
        <taxon>Insecta</taxon>
        <taxon>Pterygota</taxon>
        <taxon>Neoptera</taxon>
        <taxon>Polyneoptera</taxon>
        <taxon>Phasmatodea</taxon>
        <taxon>Verophasmatodea</taxon>
        <taxon>Anareolatae</taxon>
        <taxon>Phasmatidae</taxon>
        <taxon>Eurycanthinae</taxon>
        <taxon>Dryococelus</taxon>
    </lineage>
</organism>
<gene>
    <name evidence="1" type="ORF">PR048_013219</name>
</gene>
<keyword evidence="2" id="KW-1185">Reference proteome</keyword>
<evidence type="ECO:0000313" key="1">
    <source>
        <dbReference type="EMBL" id="KAJ8887005.1"/>
    </source>
</evidence>
<dbReference type="EMBL" id="JARBHB010000004">
    <property type="protein sequence ID" value="KAJ8887005.1"/>
    <property type="molecule type" value="Genomic_DNA"/>
</dbReference>
<name>A0ABQ9HSA3_9NEOP</name>
<comment type="caution">
    <text evidence="1">The sequence shown here is derived from an EMBL/GenBank/DDBJ whole genome shotgun (WGS) entry which is preliminary data.</text>
</comment>
<evidence type="ECO:0000313" key="2">
    <source>
        <dbReference type="Proteomes" id="UP001159363"/>
    </source>
</evidence>
<proteinExistence type="predicted"/>
<sequence length="109" mass="12676">MSTDIEQYVYMCRNCEKFRRVNRREPLIPHKVPRLPYPVSSKRALIADNIPFTSYECQQLYNKYGITTTLSTCSSHHHRQKGLSDKAVGIRKKILLKNKSKGTGHRDLL</sequence>
<protein>
    <submittedName>
        <fullName evidence="1">Uncharacterized protein</fullName>
    </submittedName>
</protein>
<dbReference type="Proteomes" id="UP001159363">
    <property type="component" value="Chromosome X"/>
</dbReference>